<evidence type="ECO:0000256" key="3">
    <source>
        <dbReference type="ARBA" id="ARBA00022729"/>
    </source>
</evidence>
<dbReference type="InterPro" id="IPR008972">
    <property type="entry name" value="Cupredoxin"/>
</dbReference>
<dbReference type="InterPro" id="IPR002048">
    <property type="entry name" value="EF_hand_dom"/>
</dbReference>
<evidence type="ECO:0000259" key="9">
    <source>
        <dbReference type="PROSITE" id="PS50222"/>
    </source>
</evidence>
<dbReference type="PANTHER" id="PTHR48461:SF1">
    <property type="entry name" value="MULTICOPPER OXIDASE LPR1-LIKE"/>
    <property type="match status" value="1"/>
</dbReference>
<dbReference type="SMART" id="SM00054">
    <property type="entry name" value="EFh"/>
    <property type="match status" value="1"/>
</dbReference>
<dbReference type="InterPro" id="IPR018247">
    <property type="entry name" value="EF_Hand_1_Ca_BS"/>
</dbReference>
<sequence>MSTLANTLRRVSVVLVKHTSTRPLSDLCRPNEELFDCTLSNWLSRAEEFETVFKKFDSNGDGKISTSELADVLSGLVLQEVRVNEDMAERVVEAEVHQELSSTVTDQQMIDRAAEDDMLFEDDRDEMEIDEQFSAKLVKLTFFNILFDSNIVGFGPLCKGGGYELVAVHGGGGTKMVAVGSGGRTTMVALVGGEPNPRLNRQRWQSAMVVDLHQQWRHRWERRRFGRRYIHQMCKTQKFEESFKTTRNQVYQHLVGGIDDKNEVEGETKASGDDKTYLHLNFSNGLNFTVIGSDTSYLPAPVVTPTLLLSPAEIYDVIVDFNATTASETILQNDAPSYHASSM</sequence>
<keyword evidence="4" id="KW-0106">Calcium</keyword>
<keyword evidence="2" id="KW-0479">Metal-binding</keyword>
<evidence type="ECO:0000256" key="1">
    <source>
        <dbReference type="ARBA" id="ARBA00001935"/>
    </source>
</evidence>
<dbReference type="GO" id="GO:0016491">
    <property type="term" value="F:oxidoreductase activity"/>
    <property type="evidence" value="ECO:0007669"/>
    <property type="project" value="UniProtKB-KW"/>
</dbReference>
<dbReference type="SUPFAM" id="SSF47473">
    <property type="entry name" value="EF-hand"/>
    <property type="match status" value="1"/>
</dbReference>
<dbReference type="EMBL" id="JAUJYO010000012">
    <property type="protein sequence ID" value="KAK1302797.1"/>
    <property type="molecule type" value="Genomic_DNA"/>
</dbReference>
<reference evidence="10" key="1">
    <citation type="journal article" date="2023" name="Nat. Commun.">
        <title>Diploid and tetraploid genomes of Acorus and the evolution of monocots.</title>
        <authorList>
            <person name="Ma L."/>
            <person name="Liu K.W."/>
            <person name="Li Z."/>
            <person name="Hsiao Y.Y."/>
            <person name="Qi Y."/>
            <person name="Fu T."/>
            <person name="Tang G.D."/>
            <person name="Zhang D."/>
            <person name="Sun W.H."/>
            <person name="Liu D.K."/>
            <person name="Li Y."/>
            <person name="Chen G.Z."/>
            <person name="Liu X.D."/>
            <person name="Liao X.Y."/>
            <person name="Jiang Y.T."/>
            <person name="Yu X."/>
            <person name="Hao Y."/>
            <person name="Huang J."/>
            <person name="Zhao X.W."/>
            <person name="Ke S."/>
            <person name="Chen Y.Y."/>
            <person name="Wu W.L."/>
            <person name="Hsu J.L."/>
            <person name="Lin Y.F."/>
            <person name="Huang M.D."/>
            <person name="Li C.Y."/>
            <person name="Huang L."/>
            <person name="Wang Z.W."/>
            <person name="Zhao X."/>
            <person name="Zhong W.Y."/>
            <person name="Peng D.H."/>
            <person name="Ahmad S."/>
            <person name="Lan S."/>
            <person name="Zhang J.S."/>
            <person name="Tsai W.C."/>
            <person name="Van de Peer Y."/>
            <person name="Liu Z.J."/>
        </authorList>
    </citation>
    <scope>NUCLEOTIDE SEQUENCE</scope>
    <source>
        <strain evidence="10">CP</strain>
    </source>
</reference>
<evidence type="ECO:0000256" key="8">
    <source>
        <dbReference type="ARBA" id="ARBA00037077"/>
    </source>
</evidence>
<evidence type="ECO:0000256" key="6">
    <source>
        <dbReference type="ARBA" id="ARBA00023008"/>
    </source>
</evidence>
<gene>
    <name evidence="10" type="ORF">QJS10_CPB12g00327</name>
</gene>
<feature type="domain" description="EF-hand" evidence="9">
    <location>
        <begin position="44"/>
        <end position="79"/>
    </location>
</feature>
<name>A0AAV9DS31_ACOCL</name>
<dbReference type="AlphaFoldDB" id="A0AAV9DS31"/>
<evidence type="ECO:0000256" key="5">
    <source>
        <dbReference type="ARBA" id="ARBA00023002"/>
    </source>
</evidence>
<dbReference type="Pfam" id="PF13202">
    <property type="entry name" value="EF-hand_5"/>
    <property type="match status" value="1"/>
</dbReference>
<dbReference type="Gene3D" id="1.10.238.10">
    <property type="entry name" value="EF-hand"/>
    <property type="match status" value="1"/>
</dbReference>
<dbReference type="SUPFAM" id="SSF49503">
    <property type="entry name" value="Cupredoxins"/>
    <property type="match status" value="1"/>
</dbReference>
<dbReference type="GO" id="GO:0016036">
    <property type="term" value="P:cellular response to phosphate starvation"/>
    <property type="evidence" value="ECO:0007669"/>
    <property type="project" value="InterPro"/>
</dbReference>
<dbReference type="InterPro" id="IPR011992">
    <property type="entry name" value="EF-hand-dom_pair"/>
</dbReference>
<evidence type="ECO:0000313" key="10">
    <source>
        <dbReference type="EMBL" id="KAK1302797.1"/>
    </source>
</evidence>
<protein>
    <recommendedName>
        <fullName evidence="9">EF-hand domain-containing protein</fullName>
    </recommendedName>
</protein>
<keyword evidence="6" id="KW-0186">Copper</keyword>
<keyword evidence="5" id="KW-0560">Oxidoreductase</keyword>
<comment type="caution">
    <text evidence="10">The sequence shown here is derived from an EMBL/GenBank/DDBJ whole genome shotgun (WGS) entry which is preliminary data.</text>
</comment>
<proteinExistence type="predicted"/>
<evidence type="ECO:0000256" key="7">
    <source>
        <dbReference type="ARBA" id="ARBA00023180"/>
    </source>
</evidence>
<dbReference type="Proteomes" id="UP001180020">
    <property type="component" value="Unassembled WGS sequence"/>
</dbReference>
<dbReference type="PROSITE" id="PS50222">
    <property type="entry name" value="EF_HAND_2"/>
    <property type="match status" value="1"/>
</dbReference>
<comment type="function">
    <text evidence="8">Multicopper oxidase that may play a role in the maintenance of inorganic phosphate homeostasis.</text>
</comment>
<keyword evidence="7" id="KW-0325">Glycoprotein</keyword>
<evidence type="ECO:0000256" key="4">
    <source>
        <dbReference type="ARBA" id="ARBA00022837"/>
    </source>
</evidence>
<dbReference type="GO" id="GO:0005509">
    <property type="term" value="F:calcium ion binding"/>
    <property type="evidence" value="ECO:0007669"/>
    <property type="project" value="InterPro"/>
</dbReference>
<evidence type="ECO:0000256" key="2">
    <source>
        <dbReference type="ARBA" id="ARBA00022723"/>
    </source>
</evidence>
<accession>A0AAV9DS31</accession>
<evidence type="ECO:0000313" key="11">
    <source>
        <dbReference type="Proteomes" id="UP001180020"/>
    </source>
</evidence>
<dbReference type="Gene3D" id="2.60.40.420">
    <property type="entry name" value="Cupredoxins - blue copper proteins"/>
    <property type="match status" value="1"/>
</dbReference>
<dbReference type="InterPro" id="IPR052152">
    <property type="entry name" value="LPR1/LPR2"/>
</dbReference>
<keyword evidence="3" id="KW-0732">Signal</keyword>
<dbReference type="PROSITE" id="PS00018">
    <property type="entry name" value="EF_HAND_1"/>
    <property type="match status" value="1"/>
</dbReference>
<organism evidence="10 11">
    <name type="scientific">Acorus calamus</name>
    <name type="common">Sweet flag</name>
    <dbReference type="NCBI Taxonomy" id="4465"/>
    <lineage>
        <taxon>Eukaryota</taxon>
        <taxon>Viridiplantae</taxon>
        <taxon>Streptophyta</taxon>
        <taxon>Embryophyta</taxon>
        <taxon>Tracheophyta</taxon>
        <taxon>Spermatophyta</taxon>
        <taxon>Magnoliopsida</taxon>
        <taxon>Liliopsida</taxon>
        <taxon>Acoraceae</taxon>
        <taxon>Acorus</taxon>
    </lineage>
</organism>
<keyword evidence="11" id="KW-1185">Reference proteome</keyword>
<reference evidence="10" key="2">
    <citation type="submission" date="2023-06" db="EMBL/GenBank/DDBJ databases">
        <authorList>
            <person name="Ma L."/>
            <person name="Liu K.-W."/>
            <person name="Li Z."/>
            <person name="Hsiao Y.-Y."/>
            <person name="Qi Y."/>
            <person name="Fu T."/>
            <person name="Tang G."/>
            <person name="Zhang D."/>
            <person name="Sun W.-H."/>
            <person name="Liu D.-K."/>
            <person name="Li Y."/>
            <person name="Chen G.-Z."/>
            <person name="Liu X.-D."/>
            <person name="Liao X.-Y."/>
            <person name="Jiang Y.-T."/>
            <person name="Yu X."/>
            <person name="Hao Y."/>
            <person name="Huang J."/>
            <person name="Zhao X.-W."/>
            <person name="Ke S."/>
            <person name="Chen Y.-Y."/>
            <person name="Wu W.-L."/>
            <person name="Hsu J.-L."/>
            <person name="Lin Y.-F."/>
            <person name="Huang M.-D."/>
            <person name="Li C.-Y."/>
            <person name="Huang L."/>
            <person name="Wang Z.-W."/>
            <person name="Zhao X."/>
            <person name="Zhong W.-Y."/>
            <person name="Peng D.-H."/>
            <person name="Ahmad S."/>
            <person name="Lan S."/>
            <person name="Zhang J.-S."/>
            <person name="Tsai W.-C."/>
            <person name="Van De Peer Y."/>
            <person name="Liu Z.-J."/>
        </authorList>
    </citation>
    <scope>NUCLEOTIDE SEQUENCE</scope>
    <source>
        <strain evidence="10">CP</strain>
        <tissue evidence="10">Leaves</tissue>
    </source>
</reference>
<dbReference type="PANTHER" id="PTHR48461">
    <property type="entry name" value="MULTICOPPER OXIDASE LPR1-LIKE"/>
    <property type="match status" value="1"/>
</dbReference>
<comment type="cofactor">
    <cofactor evidence="1">
        <name>Cu cation</name>
        <dbReference type="ChEBI" id="CHEBI:23378"/>
    </cofactor>
</comment>